<feature type="domain" description="Calcineurin-like phosphoesterase" evidence="1">
    <location>
        <begin position="4"/>
        <end position="75"/>
    </location>
</feature>
<dbReference type="Gene3D" id="3.60.21.10">
    <property type="match status" value="1"/>
</dbReference>
<organism evidence="2">
    <name type="scientific">Mariniphaga anaerophila</name>
    <dbReference type="NCBI Taxonomy" id="1484053"/>
    <lineage>
        <taxon>Bacteria</taxon>
        <taxon>Pseudomonadati</taxon>
        <taxon>Bacteroidota</taxon>
        <taxon>Bacteroidia</taxon>
        <taxon>Marinilabiliales</taxon>
        <taxon>Prolixibacteraceae</taxon>
        <taxon>Mariniphaga</taxon>
    </lineage>
</organism>
<dbReference type="EMBL" id="DSDK01000430">
    <property type="protein sequence ID" value="HDR51515.1"/>
    <property type="molecule type" value="Genomic_DNA"/>
</dbReference>
<gene>
    <name evidence="2" type="ORF">ENN90_07835</name>
</gene>
<dbReference type="PANTHER" id="PTHR42850:SF7">
    <property type="entry name" value="BIS(5'-NUCLEOSYL)-TETRAPHOSPHATASE PRPE [ASYMMETRICAL]"/>
    <property type="match status" value="1"/>
</dbReference>
<feature type="non-terminal residue" evidence="2">
    <location>
        <position position="89"/>
    </location>
</feature>
<dbReference type="SUPFAM" id="SSF56300">
    <property type="entry name" value="Metallo-dependent phosphatases"/>
    <property type="match status" value="1"/>
</dbReference>
<dbReference type="InterPro" id="IPR004843">
    <property type="entry name" value="Calcineurin-like_PHP"/>
</dbReference>
<evidence type="ECO:0000313" key="2">
    <source>
        <dbReference type="EMBL" id="HDR51515.1"/>
    </source>
</evidence>
<comment type="caution">
    <text evidence="2">The sequence shown here is derived from an EMBL/GenBank/DDBJ whole genome shotgun (WGS) entry which is preliminary data.</text>
</comment>
<name>A0A831PKG0_9BACT</name>
<dbReference type="InterPro" id="IPR029052">
    <property type="entry name" value="Metallo-depent_PP-like"/>
</dbReference>
<protein>
    <submittedName>
        <fullName evidence="2">Phosphoesterase</fullName>
    </submittedName>
</protein>
<sequence length="89" mass="9819">MYDIIGDVHGHAPLLKKLLLQLGYEKTANGYANPARKAVFVGDFINRGPQIRKTIRTIRTMVENGNALAILGNHEINTIIAHLEDKKGA</sequence>
<dbReference type="PANTHER" id="PTHR42850">
    <property type="entry name" value="METALLOPHOSPHOESTERASE"/>
    <property type="match status" value="1"/>
</dbReference>
<dbReference type="GO" id="GO:0016791">
    <property type="term" value="F:phosphatase activity"/>
    <property type="evidence" value="ECO:0007669"/>
    <property type="project" value="TreeGrafter"/>
</dbReference>
<reference evidence="2" key="1">
    <citation type="journal article" date="2020" name="mSystems">
        <title>Genome- and Community-Level Interaction Insights into Carbon Utilization and Element Cycling Functions of Hydrothermarchaeota in Hydrothermal Sediment.</title>
        <authorList>
            <person name="Zhou Z."/>
            <person name="Liu Y."/>
            <person name="Xu W."/>
            <person name="Pan J."/>
            <person name="Luo Z.H."/>
            <person name="Li M."/>
        </authorList>
    </citation>
    <scope>NUCLEOTIDE SEQUENCE [LARGE SCALE GENOMIC DNA]</scope>
    <source>
        <strain evidence="2">SpSt-1217</strain>
    </source>
</reference>
<dbReference type="InterPro" id="IPR050126">
    <property type="entry name" value="Ap4A_hydrolase"/>
</dbReference>
<dbReference type="Pfam" id="PF00149">
    <property type="entry name" value="Metallophos"/>
    <property type="match status" value="1"/>
</dbReference>
<evidence type="ECO:0000259" key="1">
    <source>
        <dbReference type="Pfam" id="PF00149"/>
    </source>
</evidence>
<dbReference type="GO" id="GO:0005737">
    <property type="term" value="C:cytoplasm"/>
    <property type="evidence" value="ECO:0007669"/>
    <property type="project" value="TreeGrafter"/>
</dbReference>
<accession>A0A831PKG0</accession>
<dbReference type="Proteomes" id="UP000886047">
    <property type="component" value="Unassembled WGS sequence"/>
</dbReference>
<proteinExistence type="predicted"/>
<dbReference type="AlphaFoldDB" id="A0A831PKG0"/>